<dbReference type="GO" id="GO:0004349">
    <property type="term" value="F:glutamate 5-kinase activity"/>
    <property type="evidence" value="ECO:0007669"/>
    <property type="project" value="UniProtKB-EC"/>
</dbReference>
<feature type="binding site" evidence="8">
    <location>
        <position position="142"/>
    </location>
    <ligand>
        <name>substrate</name>
    </ligand>
</feature>
<evidence type="ECO:0000256" key="6">
    <source>
        <dbReference type="ARBA" id="ARBA00022777"/>
    </source>
</evidence>
<evidence type="ECO:0000256" key="8">
    <source>
        <dbReference type="HAMAP-Rule" id="MF_00456"/>
    </source>
</evidence>
<dbReference type="InterPro" id="IPR011529">
    <property type="entry name" value="Glu_5kinase"/>
</dbReference>
<dbReference type="Proteomes" id="UP001597267">
    <property type="component" value="Unassembled WGS sequence"/>
</dbReference>
<dbReference type="EMBL" id="JBHTOP010000006">
    <property type="protein sequence ID" value="MFD1671332.1"/>
    <property type="molecule type" value="Genomic_DNA"/>
</dbReference>
<dbReference type="SUPFAM" id="SSF53633">
    <property type="entry name" value="Carbamate kinase-like"/>
    <property type="match status" value="1"/>
</dbReference>
<dbReference type="PANTHER" id="PTHR43654:SF1">
    <property type="entry name" value="ISOPENTENYL PHOSPHATE KINASE"/>
    <property type="match status" value="1"/>
</dbReference>
<comment type="pathway">
    <text evidence="8">Amino-acid biosynthesis; L-proline biosynthesis; L-glutamate 5-semialdehyde from L-glutamate: step 1/2.</text>
</comment>
<dbReference type="NCBIfam" id="TIGR01027">
    <property type="entry name" value="proB"/>
    <property type="match status" value="1"/>
</dbReference>
<dbReference type="PIRSF" id="PIRSF000729">
    <property type="entry name" value="GK"/>
    <property type="match status" value="1"/>
</dbReference>
<comment type="subcellular location">
    <subcellularLocation>
        <location evidence="8">Cytoplasm</location>
    </subcellularLocation>
</comment>
<feature type="binding site" evidence="8">
    <location>
        <begin position="178"/>
        <end position="179"/>
    </location>
    <ligand>
        <name>ATP</name>
        <dbReference type="ChEBI" id="CHEBI:30616"/>
    </ligand>
</feature>
<evidence type="ECO:0000256" key="1">
    <source>
        <dbReference type="ARBA" id="ARBA00022490"/>
    </source>
</evidence>
<keyword evidence="4 8" id="KW-0808">Transferase</keyword>
<dbReference type="HAMAP" id="MF_00456">
    <property type="entry name" value="ProB"/>
    <property type="match status" value="1"/>
</dbReference>
<dbReference type="PANTHER" id="PTHR43654">
    <property type="entry name" value="GLUTAMATE 5-KINASE"/>
    <property type="match status" value="1"/>
</dbReference>
<feature type="binding site" evidence="8">
    <location>
        <position position="158"/>
    </location>
    <ligand>
        <name>substrate</name>
    </ligand>
</feature>
<dbReference type="Gene3D" id="3.40.1160.10">
    <property type="entry name" value="Acetylglutamate kinase-like"/>
    <property type="match status" value="1"/>
</dbReference>
<organism evidence="10 11">
    <name type="scientific">Agrilactobacillus yilanensis</name>
    <dbReference type="NCBI Taxonomy" id="2485997"/>
    <lineage>
        <taxon>Bacteria</taxon>
        <taxon>Bacillati</taxon>
        <taxon>Bacillota</taxon>
        <taxon>Bacilli</taxon>
        <taxon>Lactobacillales</taxon>
        <taxon>Lactobacillaceae</taxon>
        <taxon>Agrilactobacillus</taxon>
    </lineage>
</organism>
<dbReference type="RefSeq" id="WP_125713412.1">
    <property type="nucleotide sequence ID" value="NZ_JBHTOP010000006.1"/>
</dbReference>
<evidence type="ECO:0000259" key="9">
    <source>
        <dbReference type="Pfam" id="PF00696"/>
    </source>
</evidence>
<protein>
    <recommendedName>
        <fullName evidence="8">Glutamate 5-kinase</fullName>
        <ecNumber evidence="8">2.7.2.11</ecNumber>
    </recommendedName>
    <alternativeName>
        <fullName evidence="8">Gamma-glutamyl kinase</fullName>
        <shortName evidence="8">GK</shortName>
    </alternativeName>
</protein>
<dbReference type="InterPro" id="IPR041739">
    <property type="entry name" value="G5K_ProB"/>
</dbReference>
<evidence type="ECO:0000256" key="7">
    <source>
        <dbReference type="ARBA" id="ARBA00022840"/>
    </source>
</evidence>
<evidence type="ECO:0000256" key="2">
    <source>
        <dbReference type="ARBA" id="ARBA00022605"/>
    </source>
</evidence>
<keyword evidence="7 8" id="KW-0067">ATP-binding</keyword>
<keyword evidence="6 8" id="KW-0418">Kinase</keyword>
<dbReference type="InterPro" id="IPR005715">
    <property type="entry name" value="Glu_5kinase/COase_Synthase"/>
</dbReference>
<comment type="function">
    <text evidence="8">Catalyzes the transfer of a phosphate group to glutamate to form L-glutamate 5-phosphate.</text>
</comment>
<keyword evidence="11" id="KW-1185">Reference proteome</keyword>
<dbReference type="EC" id="2.7.2.11" evidence="8"/>
<sequence length="274" mass="29858">MTFLRKLNPKKVVVKVGTSTIVLPNNKVNLRTISRLAFVLTDLCNRGIEVVLVSSGAMGVGLGILNLANRPAEIPEQQAISAIGQSNLIGIYTKEFSIYQQIVAQVLLTRDVLLYPESHQNVINTFDTMLRRRIIPIVNENDSISIDELDHKTAFSDNDELSAIVTEVADADLLIVLSDIDGFYTGNPHKDETATLIPEINEIDDEILSYVGGKGSKLGTGGMATKISAAKRVLAHGKPMVLANGRNPEVIFDILDGQEVGTLFTPKKTVHVKE</sequence>
<evidence type="ECO:0000256" key="4">
    <source>
        <dbReference type="ARBA" id="ARBA00022679"/>
    </source>
</evidence>
<dbReference type="CDD" id="cd04242">
    <property type="entry name" value="AAK_G5K_ProB"/>
    <property type="match status" value="1"/>
</dbReference>
<reference evidence="11" key="1">
    <citation type="journal article" date="2019" name="Int. J. Syst. Evol. Microbiol.">
        <title>The Global Catalogue of Microorganisms (GCM) 10K type strain sequencing project: providing services to taxonomists for standard genome sequencing and annotation.</title>
        <authorList>
            <consortium name="The Broad Institute Genomics Platform"/>
            <consortium name="The Broad Institute Genome Sequencing Center for Infectious Disease"/>
            <person name="Wu L."/>
            <person name="Ma J."/>
        </authorList>
    </citation>
    <scope>NUCLEOTIDE SEQUENCE [LARGE SCALE GENOMIC DNA]</scope>
    <source>
        <strain evidence="11">CCM 8896</strain>
    </source>
</reference>
<dbReference type="InterPro" id="IPR036393">
    <property type="entry name" value="AceGlu_kinase-like_sf"/>
</dbReference>
<gene>
    <name evidence="8 10" type="primary">proB</name>
    <name evidence="10" type="ORF">ACFQ5M_04410</name>
</gene>
<accession>A0ABW4J8T1</accession>
<evidence type="ECO:0000313" key="11">
    <source>
        <dbReference type="Proteomes" id="UP001597267"/>
    </source>
</evidence>
<evidence type="ECO:0000313" key="10">
    <source>
        <dbReference type="EMBL" id="MFD1671332.1"/>
    </source>
</evidence>
<dbReference type="PRINTS" id="PR00474">
    <property type="entry name" value="GLU5KINASE"/>
</dbReference>
<comment type="similarity">
    <text evidence="8">Belongs to the glutamate 5-kinase family.</text>
</comment>
<dbReference type="InterPro" id="IPR001057">
    <property type="entry name" value="Glu/AcGlu_kinase"/>
</dbReference>
<dbReference type="InterPro" id="IPR019797">
    <property type="entry name" value="Glutamate_5-kinase_CS"/>
</dbReference>
<feature type="binding site" evidence="8">
    <location>
        <position position="15"/>
    </location>
    <ligand>
        <name>ATP</name>
        <dbReference type="ChEBI" id="CHEBI:30616"/>
    </ligand>
</feature>
<feature type="binding site" evidence="8">
    <location>
        <position position="55"/>
    </location>
    <ligand>
        <name>substrate</name>
    </ligand>
</feature>
<dbReference type="InterPro" id="IPR001048">
    <property type="entry name" value="Asp/Glu/Uridylate_kinase"/>
</dbReference>
<comment type="catalytic activity">
    <reaction evidence="8">
        <text>L-glutamate + ATP = L-glutamyl 5-phosphate + ADP</text>
        <dbReference type="Rhea" id="RHEA:14877"/>
        <dbReference type="ChEBI" id="CHEBI:29985"/>
        <dbReference type="ChEBI" id="CHEBI:30616"/>
        <dbReference type="ChEBI" id="CHEBI:58274"/>
        <dbReference type="ChEBI" id="CHEBI:456216"/>
        <dbReference type="EC" id="2.7.2.11"/>
    </reaction>
</comment>
<proteinExistence type="inferred from homology"/>
<evidence type="ECO:0000256" key="5">
    <source>
        <dbReference type="ARBA" id="ARBA00022741"/>
    </source>
</evidence>
<dbReference type="Pfam" id="PF00696">
    <property type="entry name" value="AA_kinase"/>
    <property type="match status" value="1"/>
</dbReference>
<feature type="binding site" evidence="8">
    <location>
        <begin position="220"/>
        <end position="226"/>
    </location>
    <ligand>
        <name>ATP</name>
        <dbReference type="ChEBI" id="CHEBI:30616"/>
    </ligand>
</feature>
<comment type="caution">
    <text evidence="10">The sequence shown here is derived from an EMBL/GenBank/DDBJ whole genome shotgun (WGS) entry which is preliminary data.</text>
</comment>
<keyword evidence="5 8" id="KW-0547">Nucleotide-binding</keyword>
<keyword evidence="2 8" id="KW-0028">Amino-acid biosynthesis</keyword>
<dbReference type="PROSITE" id="PS00902">
    <property type="entry name" value="GLUTAMATE_5_KINASE"/>
    <property type="match status" value="1"/>
</dbReference>
<keyword evidence="3 8" id="KW-0641">Proline biosynthesis</keyword>
<name>A0ABW4J8T1_9LACO</name>
<keyword evidence="1 8" id="KW-0963">Cytoplasm</keyword>
<feature type="domain" description="Aspartate/glutamate/uridylate kinase" evidence="9">
    <location>
        <begin position="10"/>
        <end position="244"/>
    </location>
</feature>
<evidence type="ECO:0000256" key="3">
    <source>
        <dbReference type="ARBA" id="ARBA00022650"/>
    </source>
</evidence>